<dbReference type="RefSeq" id="WP_030833567.1">
    <property type="nucleotide sequence ID" value="NZ_JBFBKA010000006.1"/>
</dbReference>
<keyword evidence="2" id="KW-1185">Reference proteome</keyword>
<dbReference type="InterPro" id="IPR045428">
    <property type="entry name" value="EACC1"/>
</dbReference>
<dbReference type="PATRIC" id="fig|36816.3.peg.1258"/>
<gene>
    <name evidence="1" type="ORF">ADK41_05880</name>
</gene>
<evidence type="ECO:0000313" key="2">
    <source>
        <dbReference type="Proteomes" id="UP000037773"/>
    </source>
</evidence>
<proteinExistence type="predicted"/>
<dbReference type="Pfam" id="PF19953">
    <property type="entry name" value="EACC1"/>
    <property type="match status" value="1"/>
</dbReference>
<accession>A0A0M8QTJ3</accession>
<comment type="caution">
    <text evidence="1">The sequence shown here is derived from an EMBL/GenBank/DDBJ whole genome shotgun (WGS) entry which is preliminary data.</text>
</comment>
<dbReference type="Proteomes" id="UP000037773">
    <property type="component" value="Unassembled WGS sequence"/>
</dbReference>
<organism evidence="1 2">
    <name type="scientific">Streptomyces caelestis</name>
    <dbReference type="NCBI Taxonomy" id="36816"/>
    <lineage>
        <taxon>Bacteria</taxon>
        <taxon>Bacillati</taxon>
        <taxon>Actinomycetota</taxon>
        <taxon>Actinomycetes</taxon>
        <taxon>Kitasatosporales</taxon>
        <taxon>Streptomycetaceae</taxon>
        <taxon>Streptomyces</taxon>
    </lineage>
</organism>
<name>A0A0M8QTJ3_9ACTN</name>
<dbReference type="EMBL" id="LGCN01000051">
    <property type="protein sequence ID" value="KOT43673.1"/>
    <property type="molecule type" value="Genomic_DNA"/>
</dbReference>
<sequence length="133" mass="14617">MKIRLRLDNAAPAELKDLENWLRAEPALRRVDLHREHAPTAPGDMGVMMDCLQLVLDDALLGALGQAIFDYWLSSGAFPQLAARPAEQPADVPALRVEWVDSADGSRSVTVEARDQETAEAVLRELPRAFGNS</sequence>
<protein>
    <submittedName>
        <fullName evidence="1">Uncharacterized protein</fullName>
    </submittedName>
</protein>
<dbReference type="AlphaFoldDB" id="A0A0M8QTJ3"/>
<evidence type="ECO:0000313" key="1">
    <source>
        <dbReference type="EMBL" id="KOT43673.1"/>
    </source>
</evidence>
<dbReference type="OrthoDB" id="4213660at2"/>
<reference evidence="1 2" key="1">
    <citation type="submission" date="2015-07" db="EMBL/GenBank/DDBJ databases">
        <authorList>
            <person name="Noorani M."/>
        </authorList>
    </citation>
    <scope>NUCLEOTIDE SEQUENCE [LARGE SCALE GENOMIC DNA]</scope>
    <source>
        <strain evidence="1 2">NRRL B-24567</strain>
    </source>
</reference>